<evidence type="ECO:0008006" key="3">
    <source>
        <dbReference type="Google" id="ProtNLM"/>
    </source>
</evidence>
<dbReference type="Gene3D" id="2.60.40.10">
    <property type="entry name" value="Immunoglobulins"/>
    <property type="match status" value="2"/>
</dbReference>
<accession>A0ABT0KWH6</accession>
<comment type="caution">
    <text evidence="1">The sequence shown here is derived from an EMBL/GenBank/DDBJ whole genome shotgun (WGS) entry which is preliminary data.</text>
</comment>
<dbReference type="InterPro" id="IPR013783">
    <property type="entry name" value="Ig-like_fold"/>
</dbReference>
<name>A0ABT0KWH6_9GAMM</name>
<dbReference type="RefSeq" id="WP_248957142.1">
    <property type="nucleotide sequence ID" value="NZ_JAKIKU010000052.1"/>
</dbReference>
<gene>
    <name evidence="1" type="ORF">L2737_22255</name>
</gene>
<feature type="non-terminal residue" evidence="1">
    <location>
        <position position="1"/>
    </location>
</feature>
<feature type="non-terminal residue" evidence="1">
    <location>
        <position position="210"/>
    </location>
</feature>
<dbReference type="Proteomes" id="UP001202134">
    <property type="component" value="Unassembled WGS sequence"/>
</dbReference>
<sequence>ADVSSLIDGNISFTANTVDIAGNPTSVTAIVSKDSQATVTIEAVDDDNTLNAVEVPSTTLRGEALNIEDGQNVLVWVTDINGARLIFNTTVIDGQWQLDNLDLSSLTEGSLTLRALSNDTQGNPTIGSNTVEKDTLADITVEIIDNDGVLNAQEMTQVALQGTVTNVEDGQTVTVTLTDNQGNSLTLNAIVTGGLWTLAPQDLSTFDDGS</sequence>
<keyword evidence="2" id="KW-1185">Reference proteome</keyword>
<dbReference type="NCBIfam" id="NF033510">
    <property type="entry name" value="Ca_tandemer"/>
    <property type="match status" value="2"/>
</dbReference>
<reference evidence="1 2" key="1">
    <citation type="submission" date="2022-01" db="EMBL/GenBank/DDBJ databases">
        <title>Whole genome-based taxonomy of the Shewanellaceae.</title>
        <authorList>
            <person name="Martin-Rodriguez A.J."/>
        </authorList>
    </citation>
    <scope>NUCLEOTIDE SEQUENCE [LARGE SCALE GENOMIC DNA]</scope>
    <source>
        <strain evidence="1 2">DSM 24955</strain>
    </source>
</reference>
<organism evidence="1 2">
    <name type="scientific">Shewanella electrodiphila</name>
    <dbReference type="NCBI Taxonomy" id="934143"/>
    <lineage>
        <taxon>Bacteria</taxon>
        <taxon>Pseudomonadati</taxon>
        <taxon>Pseudomonadota</taxon>
        <taxon>Gammaproteobacteria</taxon>
        <taxon>Alteromonadales</taxon>
        <taxon>Shewanellaceae</taxon>
        <taxon>Shewanella</taxon>
    </lineage>
</organism>
<dbReference type="EMBL" id="JAKIKU010000052">
    <property type="protein sequence ID" value="MCL1048009.1"/>
    <property type="molecule type" value="Genomic_DNA"/>
</dbReference>
<evidence type="ECO:0000313" key="1">
    <source>
        <dbReference type="EMBL" id="MCL1048009.1"/>
    </source>
</evidence>
<proteinExistence type="predicted"/>
<evidence type="ECO:0000313" key="2">
    <source>
        <dbReference type="Proteomes" id="UP001202134"/>
    </source>
</evidence>
<protein>
    <recommendedName>
        <fullName evidence="3">Bacterial Ig-like domain-containing protein</fullName>
    </recommendedName>
</protein>